<name>A0A9Q1HXC7_CONCO</name>
<comment type="pathway">
    <text evidence="3">Protein modification; protein glycosylation.</text>
</comment>
<dbReference type="GO" id="GO:0047288">
    <property type="term" value="F:beta-D-galactosyl-(1-&gt;3)-N-acetyl-beta-D-galactosaminide alpha-2,3- sialyltransferase"/>
    <property type="evidence" value="ECO:0007669"/>
    <property type="project" value="UniProtKB-EC"/>
</dbReference>
<keyword evidence="10" id="KW-0735">Signal-anchor</keyword>
<evidence type="ECO:0000256" key="11">
    <source>
        <dbReference type="ARBA" id="ARBA00022989"/>
    </source>
</evidence>
<comment type="catalytic activity">
    <reaction evidence="17">
        <text>a beta-D-galactosyl-(1-&gt;3)-N-acetyl-alpha-D-galactosaminyl derivative + CMP-N-acetyl-beta-neuraminate = an N-acetyl-alpha-neuraminyl-(2-&gt;3)-beta-D-galactosyl-(1-&gt;3)-N-acetyl-alpha-D-galactosaminyl derivative + CMP + H(+)</text>
        <dbReference type="Rhea" id="RHEA:21616"/>
        <dbReference type="ChEBI" id="CHEBI:15378"/>
        <dbReference type="ChEBI" id="CHEBI:57812"/>
        <dbReference type="ChEBI" id="CHEBI:60377"/>
        <dbReference type="ChEBI" id="CHEBI:133470"/>
        <dbReference type="ChEBI" id="CHEBI:139596"/>
        <dbReference type="EC" id="2.4.3.4"/>
    </reaction>
    <physiologicalReaction direction="left-to-right" evidence="17">
        <dbReference type="Rhea" id="RHEA:21617"/>
    </physiologicalReaction>
</comment>
<evidence type="ECO:0000256" key="7">
    <source>
        <dbReference type="ARBA" id="ARBA00022676"/>
    </source>
</evidence>
<comment type="catalytic activity">
    <reaction evidence="29">
        <text>a ganglioside GM1 (d18:1(4E)) + CMP-N-acetyl-beta-neuraminate = a ganglioside GD1a (d18:1(4E)) + CMP + H(+)</text>
        <dbReference type="Rhea" id="RHEA:18021"/>
        <dbReference type="ChEBI" id="CHEBI:15378"/>
        <dbReference type="ChEBI" id="CHEBI:57812"/>
        <dbReference type="ChEBI" id="CHEBI:60377"/>
        <dbReference type="ChEBI" id="CHEBI:77709"/>
        <dbReference type="ChEBI" id="CHEBI:78445"/>
        <dbReference type="EC" id="2.4.3.2"/>
    </reaction>
    <physiologicalReaction direction="left-to-right" evidence="29">
        <dbReference type="Rhea" id="RHEA:18022"/>
    </physiologicalReaction>
</comment>
<evidence type="ECO:0000256" key="14">
    <source>
        <dbReference type="ARBA" id="ARBA00023136"/>
    </source>
</evidence>
<evidence type="ECO:0000313" key="41">
    <source>
        <dbReference type="Proteomes" id="UP001152803"/>
    </source>
</evidence>
<dbReference type="InterPro" id="IPR051757">
    <property type="entry name" value="Beta-gal_alpha2-3_sialyltrans"/>
</dbReference>
<keyword evidence="7" id="KW-0328">Glycosyltransferase</keyword>
<evidence type="ECO:0000256" key="25">
    <source>
        <dbReference type="ARBA" id="ARBA00042682"/>
    </source>
</evidence>
<dbReference type="Proteomes" id="UP001152803">
    <property type="component" value="Unassembled WGS sequence"/>
</dbReference>
<comment type="caution">
    <text evidence="40">The sequence shown here is derived from an EMBL/GenBank/DDBJ whole genome shotgun (WGS) entry which is preliminary data.</text>
</comment>
<protein>
    <recommendedName>
        <fullName evidence="20">CMP-N-acetylneuraminate-beta-galactosamide-alpha-2,3-sialyltransferase 1</fullName>
        <ecNumber evidence="18">2.4.3.2</ecNumber>
        <ecNumber evidence="19">2.4.3.4</ecNumber>
    </recommendedName>
    <alternativeName>
        <fullName evidence="34">CMP-N-acetylneuraminate-beta-galactosamide-alpha-2,3-sialyltransferase 2</fullName>
    </alternativeName>
    <alternativeName>
        <fullName evidence="27">Gal-NAc6S</fullName>
    </alternativeName>
    <alternativeName>
        <fullName evidence="24">Gal-beta-1,3-GalNAc-alpha-2,3-sialyltransferase</fullName>
    </alternativeName>
    <alternativeName>
        <fullName evidence="26">Monosialoganglioside sialyltransferase</fullName>
    </alternativeName>
    <alternativeName>
        <fullName evidence="22">ST3Gal I</fullName>
    </alternativeName>
    <alternativeName>
        <fullName evidence="35">ST3Gal II</fullName>
    </alternativeName>
    <alternativeName>
        <fullName evidence="23">ST3GalA.1</fullName>
    </alternativeName>
    <alternativeName>
        <fullName evidence="36">ST3GalA.2</fullName>
    </alternativeName>
    <alternativeName>
        <fullName evidence="21">ST3O</fullName>
    </alternativeName>
    <alternativeName>
        <fullName evidence="25">Sialyltransferase 4A</fullName>
    </alternativeName>
    <alternativeName>
        <fullName evidence="37">Sialyltransferase 4B</fullName>
    </alternativeName>
</protein>
<dbReference type="FunFam" id="3.90.1480.20:FF:000002">
    <property type="entry name" value="CMP-N-acetylneuraminate-beta-galactosamide- alpha-2,3-sialyltransferase 2"/>
    <property type="match status" value="1"/>
</dbReference>
<dbReference type="PANTHER" id="PTHR46032">
    <property type="entry name" value="ALPHA-2,3-SIALYLTRANSFERASE ST3GAL I ISOFORM X1"/>
    <property type="match status" value="1"/>
</dbReference>
<evidence type="ECO:0000256" key="30">
    <source>
        <dbReference type="ARBA" id="ARBA00043816"/>
    </source>
</evidence>
<dbReference type="GO" id="GO:0005576">
    <property type="term" value="C:extracellular region"/>
    <property type="evidence" value="ECO:0007669"/>
    <property type="project" value="UniProtKB-SubCell"/>
</dbReference>
<dbReference type="PIRSF" id="PIRSF005557">
    <property type="entry name" value="Sialyl_trans"/>
    <property type="match status" value="1"/>
</dbReference>
<keyword evidence="14 39" id="KW-0472">Membrane</keyword>
<evidence type="ECO:0000256" key="32">
    <source>
        <dbReference type="ARBA" id="ARBA00052027"/>
    </source>
</evidence>
<evidence type="ECO:0000256" key="38">
    <source>
        <dbReference type="PIRSR" id="PIRSR005557-2"/>
    </source>
</evidence>
<evidence type="ECO:0000256" key="19">
    <source>
        <dbReference type="ARBA" id="ARBA00039107"/>
    </source>
</evidence>
<comment type="subunit">
    <text evidence="33">Homodimer; disulfide-linked. Homodimer formation occurs in the endoplasmic reticulum.</text>
</comment>
<dbReference type="EC" id="2.4.3.2" evidence="18"/>
<dbReference type="Pfam" id="PF00777">
    <property type="entry name" value="Glyco_transf_29"/>
    <property type="match status" value="1"/>
</dbReference>
<keyword evidence="11 39" id="KW-1133">Transmembrane helix</keyword>
<evidence type="ECO:0000256" key="34">
    <source>
        <dbReference type="ARBA" id="ARBA00072809"/>
    </source>
</evidence>
<evidence type="ECO:0000256" key="39">
    <source>
        <dbReference type="SAM" id="Phobius"/>
    </source>
</evidence>
<evidence type="ECO:0000256" key="4">
    <source>
        <dbReference type="ARBA" id="ARBA00004934"/>
    </source>
</evidence>
<evidence type="ECO:0000256" key="13">
    <source>
        <dbReference type="ARBA" id="ARBA00023098"/>
    </source>
</evidence>
<evidence type="ECO:0000256" key="28">
    <source>
        <dbReference type="ARBA" id="ARBA00043673"/>
    </source>
</evidence>
<evidence type="ECO:0000256" key="8">
    <source>
        <dbReference type="ARBA" id="ARBA00022679"/>
    </source>
</evidence>
<evidence type="ECO:0000256" key="35">
    <source>
        <dbReference type="ARBA" id="ARBA00081228"/>
    </source>
</evidence>
<dbReference type="InterPro" id="IPR001675">
    <property type="entry name" value="Glyco_trans_29"/>
</dbReference>
<dbReference type="GO" id="GO:0032580">
    <property type="term" value="C:Golgi cisterna membrane"/>
    <property type="evidence" value="ECO:0007669"/>
    <property type="project" value="UniProtKB-SubCell"/>
</dbReference>
<evidence type="ECO:0000256" key="36">
    <source>
        <dbReference type="ARBA" id="ARBA00081332"/>
    </source>
</evidence>
<keyword evidence="12" id="KW-0333">Golgi apparatus</keyword>
<evidence type="ECO:0000256" key="27">
    <source>
        <dbReference type="ARBA" id="ARBA00042991"/>
    </source>
</evidence>
<evidence type="ECO:0000256" key="10">
    <source>
        <dbReference type="ARBA" id="ARBA00022968"/>
    </source>
</evidence>
<evidence type="ECO:0000256" key="5">
    <source>
        <dbReference type="ARBA" id="ARBA00006003"/>
    </source>
</evidence>
<evidence type="ECO:0000256" key="31">
    <source>
        <dbReference type="ARBA" id="ARBA00047509"/>
    </source>
</evidence>
<accession>A0A9Q1HXC7</accession>
<evidence type="ECO:0000256" key="15">
    <source>
        <dbReference type="ARBA" id="ARBA00023157"/>
    </source>
</evidence>
<comment type="catalytic activity">
    <reaction evidence="32">
        <text>a globoside GalGb4Cer + CMP-N-acetyl-beta-neuraminate = a globoside MSGG + CMP + H(+)</text>
        <dbReference type="Rhea" id="RHEA:65372"/>
        <dbReference type="ChEBI" id="CHEBI:15378"/>
        <dbReference type="ChEBI" id="CHEBI:57812"/>
        <dbReference type="ChEBI" id="CHEBI:60377"/>
        <dbReference type="ChEBI" id="CHEBI:140623"/>
        <dbReference type="ChEBI" id="CHEBI:140691"/>
    </reaction>
    <physiologicalReaction direction="left-to-right" evidence="32">
        <dbReference type="Rhea" id="RHEA:65373"/>
    </physiologicalReaction>
</comment>
<evidence type="ECO:0000256" key="17">
    <source>
        <dbReference type="ARBA" id="ARBA00036292"/>
    </source>
</evidence>
<evidence type="ECO:0000256" key="18">
    <source>
        <dbReference type="ARBA" id="ARBA00039106"/>
    </source>
</evidence>
<dbReference type="GO" id="GO:0006629">
    <property type="term" value="P:lipid metabolic process"/>
    <property type="evidence" value="ECO:0007669"/>
    <property type="project" value="UniProtKB-KW"/>
</dbReference>
<evidence type="ECO:0000256" key="2">
    <source>
        <dbReference type="ARBA" id="ARBA00004613"/>
    </source>
</evidence>
<evidence type="ECO:0000256" key="1">
    <source>
        <dbReference type="ARBA" id="ARBA00004447"/>
    </source>
</evidence>
<keyword evidence="9 39" id="KW-0812">Transmembrane</keyword>
<evidence type="ECO:0000256" key="29">
    <source>
        <dbReference type="ARBA" id="ARBA00043773"/>
    </source>
</evidence>
<keyword evidence="41" id="KW-1185">Reference proteome</keyword>
<keyword evidence="8" id="KW-0808">Transferase</keyword>
<keyword evidence="6" id="KW-0964">Secreted</keyword>
<evidence type="ECO:0000256" key="9">
    <source>
        <dbReference type="ARBA" id="ARBA00022692"/>
    </source>
</evidence>
<evidence type="ECO:0000256" key="26">
    <source>
        <dbReference type="ARBA" id="ARBA00042990"/>
    </source>
</evidence>
<comment type="catalytic activity">
    <reaction evidence="30">
        <text>a ganglioside GA1 + CMP-N-acetyl-beta-neuraminate = a ganglioside GM1b + CMP + H(+)</text>
        <dbReference type="Rhea" id="RHEA:48244"/>
        <dbReference type="ChEBI" id="CHEBI:15378"/>
        <dbReference type="ChEBI" id="CHEBI:57812"/>
        <dbReference type="ChEBI" id="CHEBI:60377"/>
        <dbReference type="ChEBI" id="CHEBI:88069"/>
        <dbReference type="ChEBI" id="CHEBI:90151"/>
    </reaction>
    <physiologicalReaction direction="left-to-right" evidence="30">
        <dbReference type="Rhea" id="RHEA:48245"/>
    </physiologicalReaction>
</comment>
<evidence type="ECO:0000256" key="22">
    <source>
        <dbReference type="ARBA" id="ARBA00041997"/>
    </source>
</evidence>
<feature type="disulfide bond" evidence="38">
    <location>
        <begin position="132"/>
        <end position="269"/>
    </location>
</feature>
<keyword evidence="15" id="KW-1015">Disulfide bond</keyword>
<sequence>MVDLKNRTRKLLIVLFCICAISIIIFSYSSTSSLQLAIRQSDKPVSKALCACRQCISVEDEDPWFRKRFNTSISPFLSQKNAILSKDTFKWWQRLFPKANKANYSAVVQKLFQVVPGEGHYNDSAPNRCRTCAVVGNSGNLKGSDYGALIDSNDFVIRMNRAPILGYEKDVGNRSTHRVAYPGTIRHLQNDTHLILIPFKMTTLELIMSALTTGSMKSAPLPEMAQINADKLLIYNPTFLKYIYDVWLERHGKYPSTGFLTLMLAIHICDEVNVFGFGAAKDGSWQHYWEKTKLSRRRPTGVHAGDYESMLMKLLTCKNKMKLFEGR</sequence>
<dbReference type="GO" id="GO:0097503">
    <property type="term" value="P:sialylation"/>
    <property type="evidence" value="ECO:0007669"/>
    <property type="project" value="TreeGrafter"/>
</dbReference>
<dbReference type="EMBL" id="JAFJMO010000009">
    <property type="protein sequence ID" value="KAJ8268690.1"/>
    <property type="molecule type" value="Genomic_DNA"/>
</dbReference>
<dbReference type="Gene3D" id="3.90.1480.20">
    <property type="entry name" value="Glycosyl transferase family 29"/>
    <property type="match status" value="1"/>
</dbReference>
<evidence type="ECO:0000256" key="21">
    <source>
        <dbReference type="ARBA" id="ARBA00041507"/>
    </source>
</evidence>
<evidence type="ECO:0000256" key="16">
    <source>
        <dbReference type="ARBA" id="ARBA00023180"/>
    </source>
</evidence>
<evidence type="ECO:0000256" key="20">
    <source>
        <dbReference type="ARBA" id="ARBA00040101"/>
    </source>
</evidence>
<comment type="catalytic activity">
    <reaction evidence="28">
        <text>a ganglioside GA1 (d18:1(4E)) + CMP-N-acetyl-beta-neuraminate = a ganglioside GM1b (d18:1(4E)) + CMP + H(+)</text>
        <dbReference type="Rhea" id="RHEA:47560"/>
        <dbReference type="ChEBI" id="CHEBI:15378"/>
        <dbReference type="ChEBI" id="CHEBI:27938"/>
        <dbReference type="ChEBI" id="CHEBI:57812"/>
        <dbReference type="ChEBI" id="CHEBI:60377"/>
        <dbReference type="ChEBI" id="CHEBI:78568"/>
    </reaction>
    <physiologicalReaction direction="left-to-right" evidence="28">
        <dbReference type="Rhea" id="RHEA:47561"/>
    </physiologicalReaction>
</comment>
<evidence type="ECO:0000256" key="6">
    <source>
        <dbReference type="ARBA" id="ARBA00022525"/>
    </source>
</evidence>
<evidence type="ECO:0000313" key="40">
    <source>
        <dbReference type="EMBL" id="KAJ8268690.1"/>
    </source>
</evidence>
<feature type="transmembrane region" description="Helical" evidence="39">
    <location>
        <begin position="12"/>
        <end position="30"/>
    </location>
</feature>
<comment type="catalytic activity">
    <reaction evidence="31">
        <text>ganglioside GM1 (d18:1(4E)/18:0) + CMP-N-acetyl-beta-neuraminate = ganglioside GD1a (18:1(4E)/18:0) + CMP + H(+)</text>
        <dbReference type="Rhea" id="RHEA:48248"/>
        <dbReference type="ChEBI" id="CHEBI:15378"/>
        <dbReference type="ChEBI" id="CHEBI:57812"/>
        <dbReference type="ChEBI" id="CHEBI:60377"/>
        <dbReference type="ChEBI" id="CHEBI:73110"/>
        <dbReference type="ChEBI" id="CHEBI:90153"/>
    </reaction>
    <physiologicalReaction direction="left-to-right" evidence="31">
        <dbReference type="Rhea" id="RHEA:48249"/>
    </physiologicalReaction>
</comment>
<comment type="subcellular location">
    <subcellularLocation>
        <location evidence="1">Golgi apparatus</location>
        <location evidence="1">Golgi stack membrane</location>
        <topology evidence="1">Single-pass type II membrane protein</topology>
    </subcellularLocation>
    <subcellularLocation>
        <location evidence="2">Secreted</location>
    </subcellularLocation>
</comment>
<comment type="pathway">
    <text evidence="4">Glycolipid biosynthesis.</text>
</comment>
<evidence type="ECO:0000256" key="33">
    <source>
        <dbReference type="ARBA" id="ARBA00062545"/>
    </source>
</evidence>
<gene>
    <name evidence="40" type="ORF">COCON_G00138620</name>
</gene>
<organism evidence="40 41">
    <name type="scientific">Conger conger</name>
    <name type="common">Conger eel</name>
    <name type="synonym">Muraena conger</name>
    <dbReference type="NCBI Taxonomy" id="82655"/>
    <lineage>
        <taxon>Eukaryota</taxon>
        <taxon>Metazoa</taxon>
        <taxon>Chordata</taxon>
        <taxon>Craniata</taxon>
        <taxon>Vertebrata</taxon>
        <taxon>Euteleostomi</taxon>
        <taxon>Actinopterygii</taxon>
        <taxon>Neopterygii</taxon>
        <taxon>Teleostei</taxon>
        <taxon>Anguilliformes</taxon>
        <taxon>Congridae</taxon>
        <taxon>Conger</taxon>
    </lineage>
</organism>
<evidence type="ECO:0000256" key="24">
    <source>
        <dbReference type="ARBA" id="ARBA00042448"/>
    </source>
</evidence>
<dbReference type="InterPro" id="IPR012163">
    <property type="entry name" value="Sialyl_trans"/>
</dbReference>
<evidence type="ECO:0000256" key="37">
    <source>
        <dbReference type="ARBA" id="ARBA00082805"/>
    </source>
</evidence>
<evidence type="ECO:0000256" key="23">
    <source>
        <dbReference type="ARBA" id="ARBA00042022"/>
    </source>
</evidence>
<dbReference type="GO" id="GO:0003836">
    <property type="term" value="F:beta-galactoside (CMP) alpha-2,3-sialyltransferase activity"/>
    <property type="evidence" value="ECO:0007669"/>
    <property type="project" value="UniProtKB-EC"/>
</dbReference>
<dbReference type="AlphaFoldDB" id="A0A9Q1HXC7"/>
<dbReference type="OrthoDB" id="10264956at2759"/>
<keyword evidence="13" id="KW-0443">Lipid metabolism</keyword>
<evidence type="ECO:0000256" key="3">
    <source>
        <dbReference type="ARBA" id="ARBA00004922"/>
    </source>
</evidence>
<proteinExistence type="inferred from homology"/>
<reference evidence="40" key="1">
    <citation type="journal article" date="2023" name="Science">
        <title>Genome structures resolve the early diversification of teleost fishes.</title>
        <authorList>
            <person name="Parey E."/>
            <person name="Louis A."/>
            <person name="Montfort J."/>
            <person name="Bouchez O."/>
            <person name="Roques C."/>
            <person name="Iampietro C."/>
            <person name="Lluch J."/>
            <person name="Castinel A."/>
            <person name="Donnadieu C."/>
            <person name="Desvignes T."/>
            <person name="Floi Bucao C."/>
            <person name="Jouanno E."/>
            <person name="Wen M."/>
            <person name="Mejri S."/>
            <person name="Dirks R."/>
            <person name="Jansen H."/>
            <person name="Henkel C."/>
            <person name="Chen W.J."/>
            <person name="Zahm M."/>
            <person name="Cabau C."/>
            <person name="Klopp C."/>
            <person name="Thompson A.W."/>
            <person name="Robinson-Rechavi M."/>
            <person name="Braasch I."/>
            <person name="Lecointre G."/>
            <person name="Bobe J."/>
            <person name="Postlethwait J.H."/>
            <person name="Berthelot C."/>
            <person name="Roest Crollius H."/>
            <person name="Guiguen Y."/>
        </authorList>
    </citation>
    <scope>NUCLEOTIDE SEQUENCE</scope>
    <source>
        <strain evidence="40">Concon-B</strain>
    </source>
</reference>
<dbReference type="EC" id="2.4.3.4" evidence="19"/>
<dbReference type="PANTHER" id="PTHR46032:SF6">
    <property type="entry name" value="CMP-N-ACETYLNEURAMINATE-BETA-GALACTOSAMIDE-ALPHA-2,3-SIALYLTRANSFERASE 1"/>
    <property type="match status" value="1"/>
</dbReference>
<dbReference type="InterPro" id="IPR038578">
    <property type="entry name" value="GT29-like_sf"/>
</dbReference>
<evidence type="ECO:0000256" key="12">
    <source>
        <dbReference type="ARBA" id="ARBA00023034"/>
    </source>
</evidence>
<keyword evidence="16" id="KW-0325">Glycoprotein</keyword>
<comment type="similarity">
    <text evidence="5">Belongs to the glycosyltransferase 29 family.</text>
</comment>